<dbReference type="Proteomes" id="UP000054495">
    <property type="component" value="Unassembled WGS sequence"/>
</dbReference>
<keyword evidence="1" id="KW-1133">Transmembrane helix</keyword>
<dbReference type="AlphaFoldDB" id="A0A0D6MBN9"/>
<dbReference type="EMBL" id="KE124826">
    <property type="protein sequence ID" value="EPB77882.1"/>
    <property type="molecule type" value="Genomic_DNA"/>
</dbReference>
<keyword evidence="1" id="KW-0472">Membrane</keyword>
<accession>A0A0D6MBN9</accession>
<sequence length="228" mass="25718">MLLKWVILLPLSLAAICPLEHHQVCNVIDKDKEVSEQNKHRCTCAITPLSDRPAPEQSCTNLITPDEEDGTFPVVSLTFNLKESPELDEFPEDSFRDTIAGALRVNQVDIVILRVNCMGTEDSLTVQFGVLKHMRYFMAILQLVVIIDSIPTSITMRYFMAILQLVVIIDSIPTSITTEDIIELEYKPDNSTLFIQTVIAGGTMLLMLIIGTWVMCRKREYSDDLQKA</sequence>
<evidence type="ECO:0000313" key="2">
    <source>
        <dbReference type="EMBL" id="EPB77882.1"/>
    </source>
</evidence>
<name>A0A0D6MBN9_9BILA</name>
<feature type="transmembrane region" description="Helical" evidence="1">
    <location>
        <begin position="193"/>
        <end position="216"/>
    </location>
</feature>
<proteinExistence type="predicted"/>
<evidence type="ECO:0000313" key="3">
    <source>
        <dbReference type="Proteomes" id="UP000054495"/>
    </source>
</evidence>
<organism evidence="2 3">
    <name type="scientific">Ancylostoma ceylanicum</name>
    <dbReference type="NCBI Taxonomy" id="53326"/>
    <lineage>
        <taxon>Eukaryota</taxon>
        <taxon>Metazoa</taxon>
        <taxon>Ecdysozoa</taxon>
        <taxon>Nematoda</taxon>
        <taxon>Chromadorea</taxon>
        <taxon>Rhabditida</taxon>
        <taxon>Rhabditina</taxon>
        <taxon>Rhabditomorpha</taxon>
        <taxon>Strongyloidea</taxon>
        <taxon>Ancylostomatidae</taxon>
        <taxon>Ancylostomatinae</taxon>
        <taxon>Ancylostoma</taxon>
    </lineage>
</organism>
<protein>
    <submittedName>
        <fullName evidence="2">Uncharacterized protein</fullName>
    </submittedName>
</protein>
<evidence type="ECO:0000256" key="1">
    <source>
        <dbReference type="SAM" id="Phobius"/>
    </source>
</evidence>
<keyword evidence="1" id="KW-0812">Transmembrane</keyword>
<gene>
    <name evidence="2" type="ORF">ANCCEY_03058</name>
</gene>
<keyword evidence="3" id="KW-1185">Reference proteome</keyword>
<reference evidence="2 3" key="1">
    <citation type="submission" date="2013-05" db="EMBL/GenBank/DDBJ databases">
        <title>Draft genome of the parasitic nematode Anyclostoma ceylanicum.</title>
        <authorList>
            <person name="Mitreva M."/>
        </authorList>
    </citation>
    <scope>NUCLEOTIDE SEQUENCE [LARGE SCALE GENOMIC DNA]</scope>
</reference>